<feature type="transmembrane region" description="Helical" evidence="1">
    <location>
        <begin position="109"/>
        <end position="134"/>
    </location>
</feature>
<organism evidence="2 3">
    <name type="scientific">Nonomuraea soli</name>
    <dbReference type="NCBI Taxonomy" id="1032476"/>
    <lineage>
        <taxon>Bacteria</taxon>
        <taxon>Bacillati</taxon>
        <taxon>Actinomycetota</taxon>
        <taxon>Actinomycetes</taxon>
        <taxon>Streptosporangiales</taxon>
        <taxon>Streptosporangiaceae</taxon>
        <taxon>Nonomuraea</taxon>
    </lineage>
</organism>
<proteinExistence type="predicted"/>
<keyword evidence="1" id="KW-1133">Transmembrane helix</keyword>
<accession>A0A7W0CN04</accession>
<evidence type="ECO:0000313" key="3">
    <source>
        <dbReference type="Proteomes" id="UP000530928"/>
    </source>
</evidence>
<keyword evidence="3" id="KW-1185">Reference proteome</keyword>
<evidence type="ECO:0000313" key="2">
    <source>
        <dbReference type="EMBL" id="MBA2894029.1"/>
    </source>
</evidence>
<keyword evidence="1" id="KW-0812">Transmembrane</keyword>
<reference evidence="2 3" key="1">
    <citation type="submission" date="2020-07" db="EMBL/GenBank/DDBJ databases">
        <title>Genomic Encyclopedia of Type Strains, Phase IV (KMG-IV): sequencing the most valuable type-strain genomes for metagenomic binning, comparative biology and taxonomic classification.</title>
        <authorList>
            <person name="Goeker M."/>
        </authorList>
    </citation>
    <scope>NUCLEOTIDE SEQUENCE [LARGE SCALE GENOMIC DNA]</scope>
    <source>
        <strain evidence="2 3">DSM 45533</strain>
    </source>
</reference>
<dbReference type="EMBL" id="JACDUR010000005">
    <property type="protein sequence ID" value="MBA2894029.1"/>
    <property type="molecule type" value="Genomic_DNA"/>
</dbReference>
<feature type="transmembrane region" description="Helical" evidence="1">
    <location>
        <begin position="194"/>
        <end position="214"/>
    </location>
</feature>
<dbReference type="RefSeq" id="WP_181612766.1">
    <property type="nucleotide sequence ID" value="NZ_BAABAM010000005.1"/>
</dbReference>
<protein>
    <submittedName>
        <fullName evidence="2">Uncharacterized protein</fullName>
    </submittedName>
</protein>
<feature type="transmembrane region" description="Helical" evidence="1">
    <location>
        <begin position="245"/>
        <end position="267"/>
    </location>
</feature>
<feature type="transmembrane region" description="Helical" evidence="1">
    <location>
        <begin position="279"/>
        <end position="301"/>
    </location>
</feature>
<evidence type="ECO:0000256" key="1">
    <source>
        <dbReference type="SAM" id="Phobius"/>
    </source>
</evidence>
<feature type="transmembrane region" description="Helical" evidence="1">
    <location>
        <begin position="73"/>
        <end position="97"/>
    </location>
</feature>
<name>A0A7W0CN04_9ACTN</name>
<dbReference type="Proteomes" id="UP000530928">
    <property type="component" value="Unassembled WGS sequence"/>
</dbReference>
<feature type="transmembrane region" description="Helical" evidence="1">
    <location>
        <begin position="321"/>
        <end position="342"/>
    </location>
</feature>
<gene>
    <name evidence="2" type="ORF">HNR30_005390</name>
</gene>
<comment type="caution">
    <text evidence="2">The sequence shown here is derived from an EMBL/GenBank/DDBJ whole genome shotgun (WGS) entry which is preliminary data.</text>
</comment>
<dbReference type="AlphaFoldDB" id="A0A7W0CN04"/>
<sequence>MLVNADHAHVTLGRARRIALAAALTVVGVMVLVSVGCAAFVRPDWERVDYTSLFNTIYGITSFPLVSREVPPALVLVWTVLAYAAVAAVVYGLVVGLRRVVPVRHGKLAAFLLGWGATMVALLAAAVFFQGAIGSGYWPGLEPTDWRALFGAHANGWTLLFGWLGGLAALVAYHRTRVSDGPPAPRHTGRAFAAAALCAAVPAALMVVGGLLPLRVESGWPIWLLDFPKPLTSEFLEPALTMADVLATFAMALLTLILLTALLGLALRGARPSFPGVFVLSWICAFLVTSALGALHSWVSLIVQEGSGFSTWNGYSVFDGATYGIAIGWLAGLVAALVFAGLRRTRFPA</sequence>
<feature type="transmembrane region" description="Helical" evidence="1">
    <location>
        <begin position="154"/>
        <end position="173"/>
    </location>
</feature>
<keyword evidence="1" id="KW-0472">Membrane</keyword>
<feature type="transmembrane region" description="Helical" evidence="1">
    <location>
        <begin position="18"/>
        <end position="41"/>
    </location>
</feature>